<dbReference type="Proteomes" id="UP000799764">
    <property type="component" value="Unassembled WGS sequence"/>
</dbReference>
<sequence length="708" mass="82339">MAIDDLSAELLLHIASHLFQVDLLNLSLTCKRLRIATEPELFRECTVVHPESGIEPFLRRVLERPDLALQVQRVQLRQWSTLSSIDWRYWKYEENGDRMVDEIDDLIEEEDEDDEMRMFGNDADQEMIMFSSDNVDEETADDYEGGFENDTIDDGADDARELADVLETGHDPLWMPEGVEDSSSGEPESESDASAYFSDDYPEEYWKYDSSEDDNLSFTQSVVDKSFNDFYNDNSPRQYWNPDNDMTDEEYDMWWEITEPEKDVRDYSIAVQRKREPDEVTYKFYTDAARAAGIISHVLEYHGQNELRQKLRSKQFCKTTFRRESGWDEYLEHLPYDQRFCMGLRAGAEEPIVVLLLALLPNLRELYLQDMVEMSGSALTFKSPEHRFKSLRRVAVREGILAAFNNMLQGANMDNFEAYWTRSSPEMAMWRRKEFAALALQPGTCNISRLSFVAGFYTYSDIKTIIRACPRLEAFRFAQDHHKDDPPSLLHLDKVLELLLPSTHIQLKELSLVMFHRIGADDDTEKQFFRLLPKFTFLQRLEISEILLFSGIPFHKRYVGRLCAAIPPSLEHLVLHPQPRSWHSTTHREATTELVNTMPPTLSQFTACIDTSLVSPPNYLALELLLENCANPAIHCRVVSERSYLEEQARSSKDTVFHGHYKFADGERDLSYYQALRYSTFWKNGRYTCERATKMPELNVETRTITLT</sequence>
<dbReference type="InterPro" id="IPR001810">
    <property type="entry name" value="F-box_dom"/>
</dbReference>
<dbReference type="AlphaFoldDB" id="A0A9P4U9V7"/>
<comment type="caution">
    <text evidence="3">The sequence shown here is derived from an EMBL/GenBank/DDBJ whole genome shotgun (WGS) entry which is preliminary data.</text>
</comment>
<dbReference type="EMBL" id="MU001504">
    <property type="protein sequence ID" value="KAF2442550.1"/>
    <property type="molecule type" value="Genomic_DNA"/>
</dbReference>
<reference evidence="3" key="1">
    <citation type="journal article" date="2020" name="Stud. Mycol.">
        <title>101 Dothideomycetes genomes: a test case for predicting lifestyles and emergence of pathogens.</title>
        <authorList>
            <person name="Haridas S."/>
            <person name="Albert R."/>
            <person name="Binder M."/>
            <person name="Bloem J."/>
            <person name="Labutti K."/>
            <person name="Salamov A."/>
            <person name="Andreopoulos B."/>
            <person name="Baker S."/>
            <person name="Barry K."/>
            <person name="Bills G."/>
            <person name="Bluhm B."/>
            <person name="Cannon C."/>
            <person name="Castanera R."/>
            <person name="Culley D."/>
            <person name="Daum C."/>
            <person name="Ezra D."/>
            <person name="Gonzalez J."/>
            <person name="Henrissat B."/>
            <person name="Kuo A."/>
            <person name="Liang C."/>
            <person name="Lipzen A."/>
            <person name="Lutzoni F."/>
            <person name="Magnuson J."/>
            <person name="Mondo S."/>
            <person name="Nolan M."/>
            <person name="Ohm R."/>
            <person name="Pangilinan J."/>
            <person name="Park H.-J."/>
            <person name="Ramirez L."/>
            <person name="Alfaro M."/>
            <person name="Sun H."/>
            <person name="Tritt A."/>
            <person name="Yoshinaga Y."/>
            <person name="Zwiers L.-H."/>
            <person name="Turgeon B."/>
            <person name="Goodwin S."/>
            <person name="Spatafora J."/>
            <person name="Crous P."/>
            <person name="Grigoriev I."/>
        </authorList>
    </citation>
    <scope>NUCLEOTIDE SEQUENCE</scope>
    <source>
        <strain evidence="3">CBS 690.94</strain>
    </source>
</reference>
<dbReference type="PROSITE" id="PS50181">
    <property type="entry name" value="FBOX"/>
    <property type="match status" value="1"/>
</dbReference>
<dbReference type="SUPFAM" id="SSF81383">
    <property type="entry name" value="F-box domain"/>
    <property type="match status" value="1"/>
</dbReference>
<dbReference type="InterPro" id="IPR036047">
    <property type="entry name" value="F-box-like_dom_sf"/>
</dbReference>
<name>A0A9P4U9V7_9PLEO</name>
<evidence type="ECO:0000259" key="2">
    <source>
        <dbReference type="PROSITE" id="PS50181"/>
    </source>
</evidence>
<evidence type="ECO:0000313" key="4">
    <source>
        <dbReference type="Proteomes" id="UP000799764"/>
    </source>
</evidence>
<evidence type="ECO:0000256" key="1">
    <source>
        <dbReference type="SAM" id="MobiDB-lite"/>
    </source>
</evidence>
<feature type="domain" description="F-box" evidence="2">
    <location>
        <begin position="1"/>
        <end position="45"/>
    </location>
</feature>
<dbReference type="OrthoDB" id="3800420at2759"/>
<gene>
    <name evidence="3" type="ORF">P171DRAFT_434025</name>
</gene>
<evidence type="ECO:0000313" key="3">
    <source>
        <dbReference type="EMBL" id="KAF2442550.1"/>
    </source>
</evidence>
<protein>
    <recommendedName>
        <fullName evidence="2">F-box domain-containing protein</fullName>
    </recommendedName>
</protein>
<keyword evidence="4" id="KW-1185">Reference proteome</keyword>
<accession>A0A9P4U9V7</accession>
<organism evidence="3 4">
    <name type="scientific">Karstenula rhodostoma CBS 690.94</name>
    <dbReference type="NCBI Taxonomy" id="1392251"/>
    <lineage>
        <taxon>Eukaryota</taxon>
        <taxon>Fungi</taxon>
        <taxon>Dikarya</taxon>
        <taxon>Ascomycota</taxon>
        <taxon>Pezizomycotina</taxon>
        <taxon>Dothideomycetes</taxon>
        <taxon>Pleosporomycetidae</taxon>
        <taxon>Pleosporales</taxon>
        <taxon>Massarineae</taxon>
        <taxon>Didymosphaeriaceae</taxon>
        <taxon>Karstenula</taxon>
    </lineage>
</organism>
<proteinExistence type="predicted"/>
<dbReference type="Gene3D" id="1.20.1280.50">
    <property type="match status" value="1"/>
</dbReference>
<feature type="region of interest" description="Disordered" evidence="1">
    <location>
        <begin position="169"/>
        <end position="195"/>
    </location>
</feature>
<dbReference type="Pfam" id="PF12937">
    <property type="entry name" value="F-box-like"/>
    <property type="match status" value="1"/>
</dbReference>